<feature type="compositionally biased region" description="Polar residues" evidence="1">
    <location>
        <begin position="203"/>
        <end position="213"/>
    </location>
</feature>
<feature type="compositionally biased region" description="Acidic residues" evidence="1">
    <location>
        <begin position="223"/>
        <end position="237"/>
    </location>
</feature>
<gene>
    <name evidence="2" type="ORF">DFH07DRAFT_955912</name>
</gene>
<dbReference type="Proteomes" id="UP001215280">
    <property type="component" value="Unassembled WGS sequence"/>
</dbReference>
<proteinExistence type="predicted"/>
<comment type="caution">
    <text evidence="2">The sequence shown here is derived from an EMBL/GenBank/DDBJ whole genome shotgun (WGS) entry which is preliminary data.</text>
</comment>
<keyword evidence="3" id="KW-1185">Reference proteome</keyword>
<dbReference type="EMBL" id="JARJLG010000036">
    <property type="protein sequence ID" value="KAJ7765078.1"/>
    <property type="molecule type" value="Genomic_DNA"/>
</dbReference>
<sequence>MSTPVVHPTPCAIPTSTSVFLHGFKHPSAPVLPVTQLNKSPMLDYRDDTEQALDFGQGSHEQALFRARREEAMTTGDREAVAVLTHFMYWAITVKHIQEITRNMIFAQLAREFDFPDLGRAVFRMQEMQNRDATVSPWRCLCGYDLVRPAGLLEGQMLSRGLLSIRTLVAAEQVRRRNLRLSNSSCKIVLHMYMYQTSIAPTSTPAKATQNADRTPDGTASPDLDDVEADGADAEDADADGNCVAPVACSPPTDVVAESISVLCELELELHPSKLNSPEMYVCVSVALMLHVGPSRHVLRFPSGGLSSVPSHTHDPTVPLHPK</sequence>
<protein>
    <submittedName>
        <fullName evidence="2">Uncharacterized protein</fullName>
    </submittedName>
</protein>
<evidence type="ECO:0000256" key="1">
    <source>
        <dbReference type="SAM" id="MobiDB-lite"/>
    </source>
</evidence>
<organism evidence="2 3">
    <name type="scientific">Mycena maculata</name>
    <dbReference type="NCBI Taxonomy" id="230809"/>
    <lineage>
        <taxon>Eukaryota</taxon>
        <taxon>Fungi</taxon>
        <taxon>Dikarya</taxon>
        <taxon>Basidiomycota</taxon>
        <taxon>Agaricomycotina</taxon>
        <taxon>Agaricomycetes</taxon>
        <taxon>Agaricomycetidae</taxon>
        <taxon>Agaricales</taxon>
        <taxon>Marasmiineae</taxon>
        <taxon>Mycenaceae</taxon>
        <taxon>Mycena</taxon>
    </lineage>
</organism>
<name>A0AAD7JHU4_9AGAR</name>
<evidence type="ECO:0000313" key="2">
    <source>
        <dbReference type="EMBL" id="KAJ7765078.1"/>
    </source>
</evidence>
<reference evidence="2" key="1">
    <citation type="submission" date="2023-03" db="EMBL/GenBank/DDBJ databases">
        <title>Massive genome expansion in bonnet fungi (Mycena s.s.) driven by repeated elements and novel gene families across ecological guilds.</title>
        <authorList>
            <consortium name="Lawrence Berkeley National Laboratory"/>
            <person name="Harder C.B."/>
            <person name="Miyauchi S."/>
            <person name="Viragh M."/>
            <person name="Kuo A."/>
            <person name="Thoen E."/>
            <person name="Andreopoulos B."/>
            <person name="Lu D."/>
            <person name="Skrede I."/>
            <person name="Drula E."/>
            <person name="Henrissat B."/>
            <person name="Morin E."/>
            <person name="Kohler A."/>
            <person name="Barry K."/>
            <person name="LaButti K."/>
            <person name="Morin E."/>
            <person name="Salamov A."/>
            <person name="Lipzen A."/>
            <person name="Mereny Z."/>
            <person name="Hegedus B."/>
            <person name="Baldrian P."/>
            <person name="Stursova M."/>
            <person name="Weitz H."/>
            <person name="Taylor A."/>
            <person name="Grigoriev I.V."/>
            <person name="Nagy L.G."/>
            <person name="Martin F."/>
            <person name="Kauserud H."/>
        </authorList>
    </citation>
    <scope>NUCLEOTIDE SEQUENCE</scope>
    <source>
        <strain evidence="2">CBHHK188m</strain>
    </source>
</reference>
<accession>A0AAD7JHU4</accession>
<evidence type="ECO:0000313" key="3">
    <source>
        <dbReference type="Proteomes" id="UP001215280"/>
    </source>
</evidence>
<dbReference type="AlphaFoldDB" id="A0AAD7JHU4"/>
<feature type="region of interest" description="Disordered" evidence="1">
    <location>
        <begin position="203"/>
        <end position="237"/>
    </location>
</feature>